<proteinExistence type="predicted"/>
<feature type="transmembrane region" description="Helical" evidence="6">
    <location>
        <begin position="337"/>
        <end position="360"/>
    </location>
</feature>
<feature type="transmembrane region" description="Helical" evidence="6">
    <location>
        <begin position="413"/>
        <end position="439"/>
    </location>
</feature>
<comment type="caution">
    <text evidence="7">The sequence shown here is derived from an EMBL/GenBank/DDBJ whole genome shotgun (WGS) entry which is preliminary data.</text>
</comment>
<dbReference type="PIRSF" id="PIRSF038958">
    <property type="entry name" value="PG_synth_SpoVB"/>
    <property type="match status" value="1"/>
</dbReference>
<organism evidence="7 8">
    <name type="scientific">Sulfoacidibacillus ferrooxidans</name>
    <dbReference type="NCBI Taxonomy" id="2005001"/>
    <lineage>
        <taxon>Bacteria</taxon>
        <taxon>Bacillati</taxon>
        <taxon>Bacillota</taxon>
        <taxon>Bacilli</taxon>
        <taxon>Bacillales</taxon>
        <taxon>Alicyclobacillaceae</taxon>
        <taxon>Sulfoacidibacillus</taxon>
    </lineage>
</organism>
<evidence type="ECO:0000256" key="2">
    <source>
        <dbReference type="ARBA" id="ARBA00022475"/>
    </source>
</evidence>
<dbReference type="EMBL" id="JALBUF010000001">
    <property type="protein sequence ID" value="MCI0182643.1"/>
    <property type="molecule type" value="Genomic_DNA"/>
</dbReference>
<gene>
    <name evidence="7" type="primary">murJ_2</name>
    <name evidence="7" type="ORF">MM817_00908</name>
</gene>
<protein>
    <submittedName>
        <fullName evidence="7">Lipid II flippase MurJ</fullName>
    </submittedName>
</protein>
<feature type="transmembrane region" description="Helical" evidence="6">
    <location>
        <begin position="499"/>
        <end position="524"/>
    </location>
</feature>
<keyword evidence="4 6" id="KW-1133">Transmembrane helix</keyword>
<dbReference type="InterPro" id="IPR050833">
    <property type="entry name" value="Poly_Biosynth_Transport"/>
</dbReference>
<keyword evidence="2" id="KW-1003">Cell membrane</keyword>
<feature type="transmembrane region" description="Helical" evidence="6">
    <location>
        <begin position="241"/>
        <end position="262"/>
    </location>
</feature>
<dbReference type="InterPro" id="IPR002797">
    <property type="entry name" value="Polysacc_synth"/>
</dbReference>
<reference evidence="7" key="1">
    <citation type="submission" date="2022-03" db="EMBL/GenBank/DDBJ databases">
        <title>Draft Genome Sequence of Firmicute Strain S0AB, a Heterotrophic Iron/Sulfur-Oxidizing Extreme Acidophile.</title>
        <authorList>
            <person name="Vergara E."/>
            <person name="Pakostova E."/>
            <person name="Johnson D.B."/>
            <person name="Holmes D.S."/>
        </authorList>
    </citation>
    <scope>NUCLEOTIDE SEQUENCE</scope>
    <source>
        <strain evidence="7">S0AB</strain>
    </source>
</reference>
<accession>A0A9X1V7E6</accession>
<feature type="transmembrane region" description="Helical" evidence="6">
    <location>
        <begin position="298"/>
        <end position="317"/>
    </location>
</feature>
<evidence type="ECO:0000256" key="6">
    <source>
        <dbReference type="SAM" id="Phobius"/>
    </source>
</evidence>
<feature type="transmembrane region" description="Helical" evidence="6">
    <location>
        <begin position="44"/>
        <end position="69"/>
    </location>
</feature>
<feature type="transmembrane region" description="Helical" evidence="6">
    <location>
        <begin position="460"/>
        <end position="479"/>
    </location>
</feature>
<feature type="transmembrane region" description="Helical" evidence="6">
    <location>
        <begin position="195"/>
        <end position="213"/>
    </location>
</feature>
<keyword evidence="5 6" id="KW-0472">Membrane</keyword>
<dbReference type="PANTHER" id="PTHR30250:SF21">
    <property type="entry name" value="LIPID II FLIPPASE MURJ"/>
    <property type="match status" value="1"/>
</dbReference>
<feature type="transmembrane region" description="Helical" evidence="6">
    <location>
        <begin position="90"/>
        <end position="109"/>
    </location>
</feature>
<dbReference type="CDD" id="cd13124">
    <property type="entry name" value="MATE_SpoVB_like"/>
    <property type="match status" value="1"/>
</dbReference>
<keyword evidence="8" id="KW-1185">Reference proteome</keyword>
<feature type="transmembrane region" description="Helical" evidence="6">
    <location>
        <begin position="12"/>
        <end position="32"/>
    </location>
</feature>
<feature type="transmembrane region" description="Helical" evidence="6">
    <location>
        <begin position="170"/>
        <end position="189"/>
    </location>
</feature>
<dbReference type="Proteomes" id="UP001139263">
    <property type="component" value="Unassembled WGS sequence"/>
</dbReference>
<evidence type="ECO:0000313" key="8">
    <source>
        <dbReference type="Proteomes" id="UP001139263"/>
    </source>
</evidence>
<evidence type="ECO:0000256" key="3">
    <source>
        <dbReference type="ARBA" id="ARBA00022692"/>
    </source>
</evidence>
<dbReference type="InterPro" id="IPR024923">
    <property type="entry name" value="PG_synth_SpoVB"/>
</dbReference>
<feature type="transmembrane region" description="Helical" evidence="6">
    <location>
        <begin position="129"/>
        <end position="149"/>
    </location>
</feature>
<dbReference type="RefSeq" id="WP_241712214.1">
    <property type="nucleotide sequence ID" value="NZ_JALBUF010000001.1"/>
</dbReference>
<dbReference type="AlphaFoldDB" id="A0A9X1V7E6"/>
<dbReference type="GO" id="GO:0005886">
    <property type="term" value="C:plasma membrane"/>
    <property type="evidence" value="ECO:0007669"/>
    <property type="project" value="UniProtKB-SubCell"/>
</dbReference>
<evidence type="ECO:0000256" key="5">
    <source>
        <dbReference type="ARBA" id="ARBA00023136"/>
    </source>
</evidence>
<evidence type="ECO:0000256" key="4">
    <source>
        <dbReference type="ARBA" id="ARBA00022989"/>
    </source>
</evidence>
<sequence>MSSESQSRFGRGASSMVSAVFISKILGLLFIIPLQNMIGGYSYGLYYLAYPLYTIMLTLSTAGFPLALSKSISDLSARGRHREATATFQIVGRAMLIFGLVSFLLMWFLGPLYLKFTIPANQHTLQRDALPAIRALAPALLLLPLMSAMRGYLQGYLRLQPSGTSQVVEQIVRVVFILAGAFIVIQLGYGPRVTAAIATFGAVAGAVPAFIVLRRAVIKTRREHVRKTRTTEIPKIKARSVLWKLFVYSLPIAMGTLVLPLSQQVDAWTVPRELIASGFSIVAATVQYGIYSGEALKLIQLPLSFANAIGASVMPAITEAMARKDRNLGETRLLLTLRMTGFITLPGAMILSVLALPINLALFKSTAGTDAIALAGVMSIFSAIELVSTYILQGYDRFYTPVWHMGVGLLLKLVFNLLLIPLLGIDGAAIAGIIGYFVSSWLNMSALRKTTGLRIYFFRLTWRTWISTAILGICTYGILRLYEYMTTWMPIFHASRLLALGAVIAGLVLGGPIYIAVSIILRAVDQEELLHMPMIGPLLTRLSRSF</sequence>
<dbReference type="Pfam" id="PF01943">
    <property type="entry name" value="Polysacc_synt"/>
    <property type="match status" value="1"/>
</dbReference>
<feature type="transmembrane region" description="Helical" evidence="6">
    <location>
        <begin position="372"/>
        <end position="393"/>
    </location>
</feature>
<name>A0A9X1V7E6_9BACL</name>
<keyword evidence="3 6" id="KW-0812">Transmembrane</keyword>
<dbReference type="PANTHER" id="PTHR30250">
    <property type="entry name" value="PST FAMILY PREDICTED COLANIC ACID TRANSPORTER"/>
    <property type="match status" value="1"/>
</dbReference>
<evidence type="ECO:0000313" key="7">
    <source>
        <dbReference type="EMBL" id="MCI0182643.1"/>
    </source>
</evidence>
<evidence type="ECO:0000256" key="1">
    <source>
        <dbReference type="ARBA" id="ARBA00004651"/>
    </source>
</evidence>
<comment type="subcellular location">
    <subcellularLocation>
        <location evidence="1">Cell membrane</location>
        <topology evidence="1">Multi-pass membrane protein</topology>
    </subcellularLocation>
</comment>